<dbReference type="InterPro" id="IPR036770">
    <property type="entry name" value="Ankyrin_rpt-contain_sf"/>
</dbReference>
<dbReference type="SUPFAM" id="SSF48403">
    <property type="entry name" value="Ankyrin repeat"/>
    <property type="match status" value="1"/>
</dbReference>
<feature type="compositionally biased region" description="Polar residues" evidence="2">
    <location>
        <begin position="1589"/>
        <end position="1617"/>
    </location>
</feature>
<dbReference type="GO" id="GO:0005634">
    <property type="term" value="C:nucleus"/>
    <property type="evidence" value="ECO:0007669"/>
    <property type="project" value="TreeGrafter"/>
</dbReference>
<dbReference type="SUPFAM" id="SSF81296">
    <property type="entry name" value="E set domains"/>
    <property type="match status" value="1"/>
</dbReference>
<feature type="region of interest" description="Disordered" evidence="2">
    <location>
        <begin position="640"/>
        <end position="663"/>
    </location>
</feature>
<feature type="compositionally biased region" description="Polar residues" evidence="2">
    <location>
        <begin position="1277"/>
        <end position="1288"/>
    </location>
</feature>
<dbReference type="Gene3D" id="1.20.5.190">
    <property type="match status" value="1"/>
</dbReference>
<dbReference type="EMBL" id="BLXT01002679">
    <property type="protein sequence ID" value="GFN96476.1"/>
    <property type="molecule type" value="Genomic_DNA"/>
</dbReference>
<evidence type="ECO:0000256" key="1">
    <source>
        <dbReference type="ARBA" id="ARBA00023043"/>
    </source>
</evidence>
<evidence type="ECO:0000313" key="3">
    <source>
        <dbReference type="EMBL" id="GFN96476.1"/>
    </source>
</evidence>
<dbReference type="GO" id="GO:0003712">
    <property type="term" value="F:transcription coregulator activity"/>
    <property type="evidence" value="ECO:0007669"/>
    <property type="project" value="TreeGrafter"/>
</dbReference>
<gene>
    <name evidence="3" type="ORF">PoB_002298200</name>
</gene>
<organism evidence="3 4">
    <name type="scientific">Plakobranchus ocellatus</name>
    <dbReference type="NCBI Taxonomy" id="259542"/>
    <lineage>
        <taxon>Eukaryota</taxon>
        <taxon>Metazoa</taxon>
        <taxon>Spiralia</taxon>
        <taxon>Lophotrochozoa</taxon>
        <taxon>Mollusca</taxon>
        <taxon>Gastropoda</taxon>
        <taxon>Heterobranchia</taxon>
        <taxon>Euthyneura</taxon>
        <taxon>Panpulmonata</taxon>
        <taxon>Sacoglossa</taxon>
        <taxon>Placobranchoidea</taxon>
        <taxon>Plakobranchidae</taxon>
        <taxon>Plakobranchus</taxon>
    </lineage>
</organism>
<keyword evidence="1" id="KW-0040">ANK repeat</keyword>
<feature type="compositionally biased region" description="Basic and acidic residues" evidence="2">
    <location>
        <begin position="974"/>
        <end position="983"/>
    </location>
</feature>
<dbReference type="PANTHER" id="PTHR23335">
    <property type="entry name" value="CALMODULIN-BINDING TRANSCRIPTION ACTIVATOR CAMTA"/>
    <property type="match status" value="1"/>
</dbReference>
<dbReference type="InterPro" id="IPR013783">
    <property type="entry name" value="Ig-like_fold"/>
</dbReference>
<feature type="region of interest" description="Disordered" evidence="2">
    <location>
        <begin position="1446"/>
        <end position="1645"/>
    </location>
</feature>
<evidence type="ECO:0000313" key="4">
    <source>
        <dbReference type="Proteomes" id="UP000735302"/>
    </source>
</evidence>
<dbReference type="Gene3D" id="1.25.40.20">
    <property type="entry name" value="Ankyrin repeat-containing domain"/>
    <property type="match status" value="1"/>
</dbReference>
<proteinExistence type="predicted"/>
<dbReference type="PANTHER" id="PTHR23335:SF1">
    <property type="entry name" value="CALMODULIN-BINDING TRANSCRIPTION ACTIVATOR, ISOFORM F"/>
    <property type="match status" value="1"/>
</dbReference>
<accession>A0AAV3ZP97</accession>
<feature type="compositionally biased region" description="Low complexity" evidence="2">
    <location>
        <begin position="992"/>
        <end position="1009"/>
    </location>
</feature>
<feature type="region of interest" description="Disordered" evidence="2">
    <location>
        <begin position="1"/>
        <end position="33"/>
    </location>
</feature>
<dbReference type="Proteomes" id="UP000735302">
    <property type="component" value="Unassembled WGS sequence"/>
</dbReference>
<dbReference type="PROSITE" id="PS50096">
    <property type="entry name" value="IQ"/>
    <property type="match status" value="2"/>
</dbReference>
<feature type="compositionally biased region" description="Basic and acidic residues" evidence="2">
    <location>
        <begin position="1620"/>
        <end position="1629"/>
    </location>
</feature>
<dbReference type="InterPro" id="IPR014756">
    <property type="entry name" value="Ig_E-set"/>
</dbReference>
<comment type="caution">
    <text evidence="3">The sequence shown here is derived from an EMBL/GenBank/DDBJ whole genome shotgun (WGS) entry which is preliminary data.</text>
</comment>
<name>A0AAV3ZP97_9GAST</name>
<dbReference type="SMART" id="SM00015">
    <property type="entry name" value="IQ"/>
    <property type="match status" value="2"/>
</dbReference>
<feature type="region of interest" description="Disordered" evidence="2">
    <location>
        <begin position="1046"/>
        <end position="1131"/>
    </location>
</feature>
<feature type="region of interest" description="Disordered" evidence="2">
    <location>
        <begin position="1271"/>
        <end position="1297"/>
    </location>
</feature>
<sequence>HLSLSQESHQTGKPSQYLQQTQPTSLQHQVHDDRESQLLLNTQAAQNQTNCLDSKAEGRSGSAPVLTLHLKPTNSSTSDSPGFVLSLQGATIVSQHSGMPNTMSGSGRSNKTGPCNSNQNIASHSGLVLAASQSPGGSLVLNKISSEPVVPVLSAHSQQGLFDSHLNTAPGAPSSCFAVSNNNSVLGTPHFSQGRGVHNLALSVGGSTSSLNNGTAQNLHAGSTPCNTDRAISLGANNESISKNLLFCTSSNIVSSNQIDHNIATAQTLPFDISSKGDNKLQVNASFSPIHEAKDVAHVSPNQNSGFSSNIININQKNLLSTKAIPSIPVISPNFSQQRPSQTQPFVYSSPTTTVMEGVQVHNHSNHSHKSNQFPQQHNVQNYRDQQQRFETISPPTVINTSSQKVDNVFSAKGPDILNTFDGINTVKNMEGKPHHTTLCTSSEQALVTSHMQPEFGCHAVSSLEEQSSKRDTLRDPVFSLHHQLQQPQNLHQHLHNPQASTSDLMASQARLPSSLKDSITNQSSCDTLEGSFSSLPSADLNLDELLDLNDLGDVADLGCSPFTPPDLTQQTADMDKDTIEEEVSNGSRTVLENNAVSHSANSTLFCCTSTHMSYNHLLQHQHQHHHQHQQLHLAVPQPLSQHDDKNAHGEAPSSPLHPGAPPYPLTSFTCTSAMSSSLKNDREGTVLSEHSSQTRDPEINSVIKDFSPGWAYIKTNTKVLVAGPWRSETSHYSCVFDGEHIPAMLIQPGLLRCYTQYHNAGYATLQVARDGIIISNCEVFEFCDKTSSDVNTCHPEWFAFDVTQLKLLLVERLDQFCRRFVTVQNHGGQNSLPDDMEELESSLVQQVQNISSQQQLPHIQEFPKAGQHNLTLLHLAAGLGFAKLISCLIRWRLASDCVALEFDIDAQSVDSHSCTPLTWACALGNIDAALTLYHWNAVPLKMCNKDGLLPLTIARQKGHYNLARQVEQLELAKEQEEQHRQELAASNMDLSCSPGPSGSESTPSTVTTDLRSCSAAGDDMGSVGSMADAACSEKDGAEMKDELGEVSVESLPPQPSPFSKPGKPGPKLIRRFSEQVMGSPSKPLSKRNSVDLLPSGQSLDQASLPGMGSPAASPSMAGNPLRESSSESQLLHAIEGEEREEEAVGISGGICSPDMTDMAFVVPPAPRLMLEEKLDEPSGYPVEDEVVAEESPQGDIVASKMDTDELVLQTTDSPIIDVERISSDEEVEANKDGSKHQMVTLANQIIAAIPERIKLSPSKGDDVDETLIVRGRTESHSSLPSQGSPRLSSFGDDSGISTPMTDSLAFDEYRYPELGTPSSSLSPDSTCLPSPYSPYSFTLDSPPPTTAEFTEYFNAPTTYMEKDFSQLTLSDQEQRKLYEAAKVIQNAYRHYRDKQQQKEIEAAILIQSYYRRYKTYAYYKKMSQAAVLIQNQFRTYYARRKKRGDLGAVSRRDSERLKKGRNQSVIIQQRFRSHYQRRSFEGKEGSGQASGSGDGPDSSPARAEGRSSPCRDATPPTDADTDSQPRELMLSADSSTSTGFPGDSASSQAGSGGKGESRKRSSSSLRRRKAQAGTAGTLTEKKGESKRSASSRMDNSPCTSNQDSASSAGSCKNSTARVCADKERREEEEKKEEDESCDMLNVCG</sequence>
<feature type="region of interest" description="Disordered" evidence="2">
    <location>
        <begin position="974"/>
        <end position="1022"/>
    </location>
</feature>
<dbReference type="GO" id="GO:0006357">
    <property type="term" value="P:regulation of transcription by RNA polymerase II"/>
    <property type="evidence" value="ECO:0007669"/>
    <property type="project" value="TreeGrafter"/>
</dbReference>
<reference evidence="3 4" key="1">
    <citation type="journal article" date="2021" name="Elife">
        <title>Chloroplast acquisition without the gene transfer in kleptoplastic sea slugs, Plakobranchus ocellatus.</title>
        <authorList>
            <person name="Maeda T."/>
            <person name="Takahashi S."/>
            <person name="Yoshida T."/>
            <person name="Shimamura S."/>
            <person name="Takaki Y."/>
            <person name="Nagai Y."/>
            <person name="Toyoda A."/>
            <person name="Suzuki Y."/>
            <person name="Arimoto A."/>
            <person name="Ishii H."/>
            <person name="Satoh N."/>
            <person name="Nishiyama T."/>
            <person name="Hasebe M."/>
            <person name="Maruyama T."/>
            <person name="Minagawa J."/>
            <person name="Obokata J."/>
            <person name="Shigenobu S."/>
        </authorList>
    </citation>
    <scope>NUCLEOTIDE SEQUENCE [LARGE SCALE GENOMIC DNA]</scope>
</reference>
<evidence type="ECO:0000256" key="2">
    <source>
        <dbReference type="SAM" id="MobiDB-lite"/>
    </source>
</evidence>
<dbReference type="CDD" id="cd23767">
    <property type="entry name" value="IQCD"/>
    <property type="match status" value="1"/>
</dbReference>
<dbReference type="Gene3D" id="2.60.40.10">
    <property type="entry name" value="Immunoglobulins"/>
    <property type="match status" value="1"/>
</dbReference>
<feature type="non-terminal residue" evidence="3">
    <location>
        <position position="1"/>
    </location>
</feature>
<keyword evidence="4" id="KW-1185">Reference proteome</keyword>
<dbReference type="GO" id="GO:0003690">
    <property type="term" value="F:double-stranded DNA binding"/>
    <property type="evidence" value="ECO:0007669"/>
    <property type="project" value="TreeGrafter"/>
</dbReference>
<protein>
    <submittedName>
        <fullName evidence="3">Calmodulin-binding transcription activator 1</fullName>
    </submittedName>
</protein>
<dbReference type="InterPro" id="IPR000048">
    <property type="entry name" value="IQ_motif_EF-hand-BS"/>
</dbReference>
<feature type="compositionally biased region" description="Polar residues" evidence="2">
    <location>
        <begin position="1"/>
        <end position="28"/>
    </location>
</feature>